<dbReference type="InterPro" id="IPR011990">
    <property type="entry name" value="TPR-like_helical_dom_sf"/>
</dbReference>
<reference evidence="2" key="1">
    <citation type="submission" date="2018-05" db="EMBL/GenBank/DDBJ databases">
        <authorList>
            <person name="Lanie J.A."/>
            <person name="Ng W.-L."/>
            <person name="Kazmierczak K.M."/>
            <person name="Andrzejewski T.M."/>
            <person name="Davidsen T.M."/>
            <person name="Wayne K.J."/>
            <person name="Tettelin H."/>
            <person name="Glass J.I."/>
            <person name="Rusch D."/>
            <person name="Podicherti R."/>
            <person name="Tsui H.-C.T."/>
            <person name="Winkler M.E."/>
        </authorList>
    </citation>
    <scope>NUCLEOTIDE SEQUENCE</scope>
</reference>
<dbReference type="GO" id="GO:0120147">
    <property type="term" value="F:formylglycine-generating oxidase activity"/>
    <property type="evidence" value="ECO:0007669"/>
    <property type="project" value="TreeGrafter"/>
</dbReference>
<feature type="domain" description="Sulfatase-modifying factor enzyme-like" evidence="1">
    <location>
        <begin position="215"/>
        <end position="446"/>
    </location>
</feature>
<dbReference type="EMBL" id="UINC01003686">
    <property type="protein sequence ID" value="SVA08425.1"/>
    <property type="molecule type" value="Genomic_DNA"/>
</dbReference>
<accession>A0A381SWM3</accession>
<gene>
    <name evidence="2" type="ORF">METZ01_LOCUS61279</name>
</gene>
<dbReference type="InterPro" id="IPR016187">
    <property type="entry name" value="CTDL_fold"/>
</dbReference>
<dbReference type="InterPro" id="IPR042095">
    <property type="entry name" value="SUMF_sf"/>
</dbReference>
<dbReference type="Gene3D" id="1.25.40.10">
    <property type="entry name" value="Tetratricopeptide repeat domain"/>
    <property type="match status" value="1"/>
</dbReference>
<dbReference type="Gene3D" id="3.90.1580.10">
    <property type="entry name" value="paralog of FGE (formylglycine-generating enzyme)"/>
    <property type="match status" value="1"/>
</dbReference>
<protein>
    <recommendedName>
        <fullName evidence="1">Sulfatase-modifying factor enzyme-like domain-containing protein</fullName>
    </recommendedName>
</protein>
<dbReference type="PANTHER" id="PTHR23150">
    <property type="entry name" value="SULFATASE MODIFYING FACTOR 1, 2"/>
    <property type="match status" value="1"/>
</dbReference>
<dbReference type="Pfam" id="PF14559">
    <property type="entry name" value="TPR_19"/>
    <property type="match status" value="1"/>
</dbReference>
<organism evidence="2">
    <name type="scientific">marine metagenome</name>
    <dbReference type="NCBI Taxonomy" id="408172"/>
    <lineage>
        <taxon>unclassified sequences</taxon>
        <taxon>metagenomes</taxon>
        <taxon>ecological metagenomes</taxon>
    </lineage>
</organism>
<dbReference type="InterPro" id="IPR051043">
    <property type="entry name" value="Sulfatase_Mod_Factor_Kinase"/>
</dbReference>
<dbReference type="Pfam" id="PF03781">
    <property type="entry name" value="FGE-sulfatase"/>
    <property type="match status" value="1"/>
</dbReference>
<dbReference type="InterPro" id="IPR005532">
    <property type="entry name" value="SUMF_dom"/>
</dbReference>
<dbReference type="PANTHER" id="PTHR23150:SF19">
    <property type="entry name" value="FORMYLGLYCINE-GENERATING ENZYME"/>
    <property type="match status" value="1"/>
</dbReference>
<proteinExistence type="predicted"/>
<name>A0A381SWM3_9ZZZZ</name>
<dbReference type="AlphaFoldDB" id="A0A381SWM3"/>
<sequence length="448" mass="50346">MTVVQHTFKLLISVHVIFLIVIFFSGNVLADVPKLLAQGDQNRLMGDYSLAEKAYTEALAKEPKNYRILKSLVEVKVELGKYAEAKPLAEKILSRKVMMQKKVKVFVVGQSDALKGVISPKTRTPYHMAELVDETVVAAQSGKTNMRNYLDNKAKAKTPHYRLFFLASGKMKLVPKSEVRIEYVGVPRLDHERVQELYSKIQSKLIDASDATTKVEMVLVEGGCFNMGSDKGALLEGPVHKVCLSSFKIEKHEVTQKFFQSVMKTNPSRFVSADLPVESVTWQEANKYCNKTGKRLPTEAEWEFAARGGTTSEYYWGEKFEPSRGNFCDNNCDMNVRVADASDGYKYTAPVGKFPPNPLGIYDMSGNVAEWVADWMDTEQNYYIVSPKDNPLGPTRKNAPDFDGGANEKVLRGGSWGGGIETLRSAWRKAFFRSYRFENLGFRCAKDI</sequence>
<evidence type="ECO:0000259" key="1">
    <source>
        <dbReference type="Pfam" id="PF03781"/>
    </source>
</evidence>
<dbReference type="SUPFAM" id="SSF48452">
    <property type="entry name" value="TPR-like"/>
    <property type="match status" value="1"/>
</dbReference>
<dbReference type="SUPFAM" id="SSF56436">
    <property type="entry name" value="C-type lectin-like"/>
    <property type="match status" value="1"/>
</dbReference>
<evidence type="ECO:0000313" key="2">
    <source>
        <dbReference type="EMBL" id="SVA08425.1"/>
    </source>
</evidence>